<evidence type="ECO:0000256" key="1">
    <source>
        <dbReference type="ARBA" id="ARBA00023125"/>
    </source>
</evidence>
<feature type="region of interest" description="Disordered" evidence="3">
    <location>
        <begin position="1"/>
        <end position="43"/>
    </location>
</feature>
<dbReference type="AlphaFoldDB" id="A0A7S4N061"/>
<gene>
    <name evidence="5" type="ORF">OAUR00152_LOCUS23954</name>
</gene>
<protein>
    <recommendedName>
        <fullName evidence="4">HMG box domain-containing protein</fullName>
    </recommendedName>
</protein>
<evidence type="ECO:0000256" key="3">
    <source>
        <dbReference type="SAM" id="MobiDB-lite"/>
    </source>
</evidence>
<dbReference type="InterPro" id="IPR050342">
    <property type="entry name" value="HMGB"/>
</dbReference>
<dbReference type="InterPro" id="IPR009071">
    <property type="entry name" value="HMG_box_dom"/>
</dbReference>
<evidence type="ECO:0000256" key="2">
    <source>
        <dbReference type="PROSITE-ProRule" id="PRU00267"/>
    </source>
</evidence>
<feature type="DNA-binding region" description="HMG box" evidence="2">
    <location>
        <begin position="38"/>
        <end position="117"/>
    </location>
</feature>
<dbReference type="InterPro" id="IPR036910">
    <property type="entry name" value="HMG_box_dom_sf"/>
</dbReference>
<reference evidence="5" key="1">
    <citation type="submission" date="2021-01" db="EMBL/GenBank/DDBJ databases">
        <authorList>
            <person name="Corre E."/>
            <person name="Pelletier E."/>
            <person name="Niang G."/>
            <person name="Scheremetjew M."/>
            <person name="Finn R."/>
            <person name="Kale V."/>
            <person name="Holt S."/>
            <person name="Cochrane G."/>
            <person name="Meng A."/>
            <person name="Brown T."/>
            <person name="Cohen L."/>
        </authorList>
    </citation>
    <scope>NUCLEOTIDE SEQUENCE</scope>
    <source>
        <strain evidence="5">Isolate 1302-5</strain>
    </source>
</reference>
<dbReference type="EMBL" id="HBKQ01034922">
    <property type="protein sequence ID" value="CAE2255845.1"/>
    <property type="molecule type" value="Transcribed_RNA"/>
</dbReference>
<evidence type="ECO:0000259" key="4">
    <source>
        <dbReference type="PROSITE" id="PS50118"/>
    </source>
</evidence>
<name>A0A7S4N061_9STRA</name>
<keyword evidence="1 2" id="KW-0238">DNA-binding</keyword>
<organism evidence="5">
    <name type="scientific">Odontella aurita</name>
    <dbReference type="NCBI Taxonomy" id="265563"/>
    <lineage>
        <taxon>Eukaryota</taxon>
        <taxon>Sar</taxon>
        <taxon>Stramenopiles</taxon>
        <taxon>Ochrophyta</taxon>
        <taxon>Bacillariophyta</taxon>
        <taxon>Mediophyceae</taxon>
        <taxon>Biddulphiophycidae</taxon>
        <taxon>Eupodiscales</taxon>
        <taxon>Odontellaceae</taxon>
        <taxon>Odontella</taxon>
    </lineage>
</organism>
<dbReference type="GO" id="GO:0005634">
    <property type="term" value="C:nucleus"/>
    <property type="evidence" value="ECO:0007669"/>
    <property type="project" value="UniProtKB-UniRule"/>
</dbReference>
<evidence type="ECO:0000313" key="5">
    <source>
        <dbReference type="EMBL" id="CAE2255845.1"/>
    </source>
</evidence>
<dbReference type="Pfam" id="PF00505">
    <property type="entry name" value="HMG_box"/>
    <property type="match status" value="1"/>
</dbReference>
<dbReference type="PANTHER" id="PTHR48112">
    <property type="entry name" value="HIGH MOBILITY GROUP PROTEIN DSP1"/>
    <property type="match status" value="1"/>
</dbReference>
<proteinExistence type="predicted"/>
<dbReference type="SMART" id="SM00398">
    <property type="entry name" value="HMG"/>
    <property type="match status" value="1"/>
</dbReference>
<dbReference type="PROSITE" id="PS50118">
    <property type="entry name" value="HMG_BOX_2"/>
    <property type="match status" value="1"/>
</dbReference>
<dbReference type="GO" id="GO:0003677">
    <property type="term" value="F:DNA binding"/>
    <property type="evidence" value="ECO:0007669"/>
    <property type="project" value="UniProtKB-UniRule"/>
</dbReference>
<feature type="compositionally biased region" description="Basic residues" evidence="3">
    <location>
        <begin position="21"/>
        <end position="38"/>
    </location>
</feature>
<dbReference type="SUPFAM" id="SSF47095">
    <property type="entry name" value="HMG-box"/>
    <property type="match status" value="1"/>
</dbReference>
<keyword evidence="2" id="KW-0539">Nucleus</keyword>
<feature type="domain" description="HMG box" evidence="4">
    <location>
        <begin position="38"/>
        <end position="117"/>
    </location>
</feature>
<sequence>MSSKEMHISRKRSMSSIHPTTSKKKRNMRKNSRPKGKPPRPLSAYNIFFRSERERMLASLNRGDTTGLQPRRMSFENLAKTIASKWHALDSGDRRAYELEAVVADRKRYRAQMEAWRVSDEGKAHELQLKKEKMARDESKCDDITSLLIPAVGDSSVGKSNDIDDKVDDGDLTPLQRMFQRVDVMAQQTQKKARTDANDTMASAIARNQTAQCCPAHEVALAPTVPLKQTMDRNDYVSSVLNPKGHTSSQDYIPLRVSAWVQETKALLNKNQGHIQHAHNIRNACCALEEHSKMSALSVEAGILPTSSNNHLPPVPTAFASSSDEKQCTTSFLLSSIPSPNGASPINTSLRKTTTIGSSPSQTSIETIDSLSNLLGSKHNIQNFLSAKNCTGKPELSAEVLERIFTTREEVTACGNNPTKGEVTRYVPIETVPGKRTLNRETRPLHVSLPTPTIFDVPLMTSPETSTVRAEEQMPLSLKYTGTRPVLPLPRSRSNATWTVLPKTERSTMPSSSQTSSGAVCISKNVEQDLIKFVSML</sequence>
<dbReference type="Gene3D" id="1.10.30.10">
    <property type="entry name" value="High mobility group box domain"/>
    <property type="match status" value="1"/>
</dbReference>
<accession>A0A7S4N061</accession>
<dbReference type="PANTHER" id="PTHR48112:SF22">
    <property type="entry name" value="MITOCHONDRIAL TRANSCRIPTION FACTOR A, ISOFORM B"/>
    <property type="match status" value="1"/>
</dbReference>